<feature type="compositionally biased region" description="Basic and acidic residues" evidence="1">
    <location>
        <begin position="1"/>
        <end position="14"/>
    </location>
</feature>
<feature type="region of interest" description="Disordered" evidence="1">
    <location>
        <begin position="1"/>
        <end position="86"/>
    </location>
</feature>
<proteinExistence type="predicted"/>
<feature type="compositionally biased region" description="Acidic residues" evidence="1">
    <location>
        <begin position="35"/>
        <end position="58"/>
    </location>
</feature>
<dbReference type="Proteomes" id="UP000095281">
    <property type="component" value="Unplaced"/>
</dbReference>
<keyword evidence="2" id="KW-1185">Reference proteome</keyword>
<sequence length="103" mass="11688">MKKESNKREVDKPQNVEGSLENNGKERQMQSGSSAEEEIMGEDDSDEFDADSLDDGEEKEIININGNLTSSQKKQAEENNQVEGQQNPIEKLYNMHQTYFAFA</sequence>
<protein>
    <submittedName>
        <fullName evidence="3">CTNNB1_binding domain-containing protein</fullName>
    </submittedName>
</protein>
<name>A0A1I8BJY2_MELHA</name>
<reference evidence="3" key="1">
    <citation type="submission" date="2016-11" db="UniProtKB">
        <authorList>
            <consortium name="WormBaseParasite"/>
        </authorList>
    </citation>
    <scope>IDENTIFICATION</scope>
</reference>
<dbReference type="AlphaFoldDB" id="A0A1I8BJY2"/>
<evidence type="ECO:0000256" key="1">
    <source>
        <dbReference type="SAM" id="MobiDB-lite"/>
    </source>
</evidence>
<evidence type="ECO:0000313" key="2">
    <source>
        <dbReference type="Proteomes" id="UP000095281"/>
    </source>
</evidence>
<evidence type="ECO:0000313" key="3">
    <source>
        <dbReference type="WBParaSite" id="MhA1_Contig29.frz3.gene23"/>
    </source>
</evidence>
<feature type="compositionally biased region" description="Polar residues" evidence="1">
    <location>
        <begin position="64"/>
        <end position="86"/>
    </location>
</feature>
<organism evidence="2 3">
    <name type="scientific">Meloidogyne hapla</name>
    <name type="common">Root-knot nematode worm</name>
    <dbReference type="NCBI Taxonomy" id="6305"/>
    <lineage>
        <taxon>Eukaryota</taxon>
        <taxon>Metazoa</taxon>
        <taxon>Ecdysozoa</taxon>
        <taxon>Nematoda</taxon>
        <taxon>Chromadorea</taxon>
        <taxon>Rhabditida</taxon>
        <taxon>Tylenchina</taxon>
        <taxon>Tylenchomorpha</taxon>
        <taxon>Tylenchoidea</taxon>
        <taxon>Meloidogynidae</taxon>
        <taxon>Meloidogyninae</taxon>
        <taxon>Meloidogyne</taxon>
    </lineage>
</organism>
<dbReference type="WBParaSite" id="MhA1_Contig29.frz3.gene23">
    <property type="protein sequence ID" value="MhA1_Contig29.frz3.gene23"/>
    <property type="gene ID" value="MhA1_Contig29.frz3.gene23"/>
</dbReference>
<accession>A0A1I8BJY2</accession>